<feature type="transmembrane region" description="Helical" evidence="8">
    <location>
        <begin position="592"/>
        <end position="609"/>
    </location>
</feature>
<feature type="transmembrane region" description="Helical" evidence="8">
    <location>
        <begin position="668"/>
        <end position="687"/>
    </location>
</feature>
<dbReference type="AlphaFoldDB" id="A0AAJ0GDA5"/>
<evidence type="ECO:0000313" key="13">
    <source>
        <dbReference type="EMBL" id="KAK3051946.1"/>
    </source>
</evidence>
<dbReference type="GO" id="GO:0005886">
    <property type="term" value="C:plasma membrane"/>
    <property type="evidence" value="ECO:0007669"/>
    <property type="project" value="TreeGrafter"/>
</dbReference>
<dbReference type="InterPro" id="IPR027815">
    <property type="entry name" value="CSC1/OSCA1-like_cyt"/>
</dbReference>
<keyword evidence="14" id="KW-1185">Reference proteome</keyword>
<organism evidence="13 14">
    <name type="scientific">Extremus antarcticus</name>
    <dbReference type="NCBI Taxonomy" id="702011"/>
    <lineage>
        <taxon>Eukaryota</taxon>
        <taxon>Fungi</taxon>
        <taxon>Dikarya</taxon>
        <taxon>Ascomycota</taxon>
        <taxon>Pezizomycotina</taxon>
        <taxon>Dothideomycetes</taxon>
        <taxon>Dothideomycetidae</taxon>
        <taxon>Mycosphaerellales</taxon>
        <taxon>Extremaceae</taxon>
        <taxon>Extremus</taxon>
    </lineage>
</organism>
<evidence type="ECO:0000256" key="4">
    <source>
        <dbReference type="ARBA" id="ARBA00022692"/>
    </source>
</evidence>
<dbReference type="InterPro" id="IPR022257">
    <property type="entry name" value="PHM7_ext"/>
</dbReference>
<keyword evidence="5 8" id="KW-1133">Transmembrane helix</keyword>
<dbReference type="Pfam" id="PF14703">
    <property type="entry name" value="PHM7_cyt"/>
    <property type="match status" value="1"/>
</dbReference>
<dbReference type="Pfam" id="PF12621">
    <property type="entry name" value="PHM7_ext"/>
    <property type="match status" value="1"/>
</dbReference>
<evidence type="ECO:0000256" key="8">
    <source>
        <dbReference type="SAM" id="Phobius"/>
    </source>
</evidence>
<dbReference type="InterPro" id="IPR045122">
    <property type="entry name" value="Csc1-like"/>
</dbReference>
<evidence type="ECO:0000256" key="2">
    <source>
        <dbReference type="ARBA" id="ARBA00007779"/>
    </source>
</evidence>
<evidence type="ECO:0000259" key="10">
    <source>
        <dbReference type="Pfam" id="PF12621"/>
    </source>
</evidence>
<feature type="domain" description="CSC1/OSCA1-like 7TM region" evidence="9">
    <location>
        <begin position="406"/>
        <end position="683"/>
    </location>
</feature>
<feature type="transmembrane region" description="Helical" evidence="8">
    <location>
        <begin position="409"/>
        <end position="431"/>
    </location>
</feature>
<feature type="transmembrane region" description="Helical" evidence="8">
    <location>
        <begin position="615"/>
        <end position="642"/>
    </location>
</feature>
<dbReference type="Pfam" id="PF02714">
    <property type="entry name" value="RSN1_7TM"/>
    <property type="match status" value="1"/>
</dbReference>
<feature type="domain" description="CSC1/OSCA1-like N-terminal transmembrane" evidence="11">
    <location>
        <begin position="37"/>
        <end position="186"/>
    </location>
</feature>
<feature type="domain" description="10TM putative phosphate transporter extracellular tail" evidence="10">
    <location>
        <begin position="814"/>
        <end position="905"/>
    </location>
</feature>
<comment type="subcellular location">
    <subcellularLocation>
        <location evidence="1">Membrane</location>
        <topology evidence="1">Multi-pass membrane protein</topology>
    </subcellularLocation>
</comment>
<evidence type="ECO:0000256" key="6">
    <source>
        <dbReference type="ARBA" id="ARBA00023136"/>
    </source>
</evidence>
<feature type="transmembrane region" description="Helical" evidence="8">
    <location>
        <begin position="458"/>
        <end position="482"/>
    </location>
</feature>
<feature type="transmembrane region" description="Helical" evidence="8">
    <location>
        <begin position="547"/>
        <end position="580"/>
    </location>
</feature>
<protein>
    <submittedName>
        <fullName evidence="13">Phosphate metabolism protein 7</fullName>
    </submittedName>
</protein>
<name>A0AAJ0GDA5_9PEZI</name>
<keyword evidence="4 8" id="KW-0812">Transmembrane</keyword>
<feature type="transmembrane region" description="Helical" evidence="8">
    <location>
        <begin position="693"/>
        <end position="713"/>
    </location>
</feature>
<evidence type="ECO:0000256" key="7">
    <source>
        <dbReference type="SAM" id="MobiDB-lite"/>
    </source>
</evidence>
<feature type="transmembrane region" description="Helical" evidence="8">
    <location>
        <begin position="37"/>
        <end position="58"/>
    </location>
</feature>
<evidence type="ECO:0000259" key="9">
    <source>
        <dbReference type="Pfam" id="PF02714"/>
    </source>
</evidence>
<feature type="transmembrane region" description="Helical" evidence="8">
    <location>
        <begin position="503"/>
        <end position="527"/>
    </location>
</feature>
<evidence type="ECO:0000256" key="3">
    <source>
        <dbReference type="ARBA" id="ARBA00022448"/>
    </source>
</evidence>
<feature type="domain" description="CSC1/OSCA1-like cytosolic" evidence="12">
    <location>
        <begin position="209"/>
        <end position="395"/>
    </location>
</feature>
<reference evidence="13" key="1">
    <citation type="submission" date="2023-04" db="EMBL/GenBank/DDBJ databases">
        <title>Black Yeasts Isolated from many extreme environments.</title>
        <authorList>
            <person name="Coleine C."/>
            <person name="Stajich J.E."/>
            <person name="Selbmann L."/>
        </authorList>
    </citation>
    <scope>NUCLEOTIDE SEQUENCE</scope>
    <source>
        <strain evidence="13">CCFEE 5312</strain>
    </source>
</reference>
<dbReference type="Pfam" id="PF13967">
    <property type="entry name" value="RSN1_TM"/>
    <property type="match status" value="1"/>
</dbReference>
<dbReference type="Proteomes" id="UP001271007">
    <property type="component" value="Unassembled WGS sequence"/>
</dbReference>
<accession>A0AAJ0GDA5</accession>
<evidence type="ECO:0000313" key="14">
    <source>
        <dbReference type="Proteomes" id="UP001271007"/>
    </source>
</evidence>
<evidence type="ECO:0000256" key="5">
    <source>
        <dbReference type="ARBA" id="ARBA00022989"/>
    </source>
</evidence>
<gene>
    <name evidence="13" type="primary">PHM7_2</name>
    <name evidence="13" type="ORF">LTR09_006900</name>
</gene>
<comment type="similarity">
    <text evidence="2">Belongs to the CSC1 (TC 1.A.17) family.</text>
</comment>
<comment type="caution">
    <text evidence="13">The sequence shown here is derived from an EMBL/GenBank/DDBJ whole genome shotgun (WGS) entry which is preliminary data.</text>
</comment>
<dbReference type="EMBL" id="JAWDJX010000023">
    <property type="protein sequence ID" value="KAK3051946.1"/>
    <property type="molecule type" value="Genomic_DNA"/>
</dbReference>
<feature type="transmembrane region" description="Helical" evidence="8">
    <location>
        <begin position="161"/>
        <end position="184"/>
    </location>
</feature>
<dbReference type="InterPro" id="IPR003864">
    <property type="entry name" value="CSC1/OSCA1-like_7TM"/>
</dbReference>
<dbReference type="GO" id="GO:0005227">
    <property type="term" value="F:calcium-activated cation channel activity"/>
    <property type="evidence" value="ECO:0007669"/>
    <property type="project" value="InterPro"/>
</dbReference>
<dbReference type="PANTHER" id="PTHR13018:SF26">
    <property type="entry name" value="DOMAIN PROTEIN, PUTATIVE (AFU_ORTHOLOGUE AFUA_5G10920)-RELATED"/>
    <property type="match status" value="1"/>
</dbReference>
<dbReference type="InterPro" id="IPR032880">
    <property type="entry name" value="CSC1/OSCA1-like_N"/>
</dbReference>
<keyword evidence="6 8" id="KW-0472">Membrane</keyword>
<evidence type="ECO:0000259" key="12">
    <source>
        <dbReference type="Pfam" id="PF14703"/>
    </source>
</evidence>
<proteinExistence type="inferred from homology"/>
<feature type="transmembrane region" description="Helical" evidence="8">
    <location>
        <begin position="117"/>
        <end position="141"/>
    </location>
</feature>
<evidence type="ECO:0000256" key="1">
    <source>
        <dbReference type="ARBA" id="ARBA00004141"/>
    </source>
</evidence>
<feature type="region of interest" description="Disordered" evidence="7">
    <location>
        <begin position="767"/>
        <end position="792"/>
    </location>
</feature>
<dbReference type="PANTHER" id="PTHR13018">
    <property type="entry name" value="PROBABLE MEMBRANE PROTEIN DUF221-RELATED"/>
    <property type="match status" value="1"/>
</dbReference>
<sequence length="913" mass="102249">MAEMAAELVARQVNQNGDQNIGSASNPKANSSSASQVLSTLAPVALFAGIWLVLFLIFRKWFARNYRPRTFLGSLRPNERTPNISESFFGWIKEFYAIPDTWILNHHTLDGYLFLRFLKMCVVCCIVGCIITWPVLFPINITGGGGNQQLDMLTFANVTNNYFKLFAHAGCAILFFSFILAMITRESIYFINLRQAYLLSPFYTSRMSSRTVLYSSVPDDYLDKSRLRAMLGPTVRRIWFASETKELEEKVEERDNVAMKLEGAETKLIQAANGARIKSEKKGQGPVADERGHGSVAARYLDPKKRPTHRLKPLIGKKVDTIDWSRSELKRLIPEVDRMQADHKADRCKKLNSVFVEFETLSDAQAAYQSLTHHKVLQMAPRYTGMNPTEILWSNLKIKWYERGIRKTLTLAAVVALIIFWSIPVAFVGSISNIDKLVGKKGLIPQLNFIVTVLPKPVLGVVTGLLPVILLAVLMALLPIFLRLMAKVGGDPTTSEVELTVQNYYFAFQVVQVFLVATLGSAASAVVQTVANNPQMVTTLLAEKLPLASNFFLCYFILQGLGVVSGVLVGLVGLVLFMVLGKLLDKTPRKMYKRWISLSSIGWGTLFPIYTNMFVIAICYAAIAPLVLGFAAIGLYFFYFAYRYNFMFVSNSDIDTKGRVYPRALQQLFVGLYVAELCLIGLFAIATGTSVGALGPLILMILFTVFTALYQIALNSALEPLLNYLPKSMDAEERRLLSEENEHAHHPDGSRVGNGEYVQDREYAQDGGYSRDGAYRDGEKPLPSAPGKGLHSNAAAAHGLEAPPHKKPNFLTKFLRPDKYTDYATMRRLVPKNVEIRYDERTENDAYFHPAITNVTPLLWVPRDPVGISAQECAQTRQVIPITDDGAYLDEKNKVVWDAQDGRPPIYEEKIYY</sequence>
<keyword evidence="3" id="KW-0813">Transport</keyword>
<evidence type="ECO:0000259" key="11">
    <source>
        <dbReference type="Pfam" id="PF13967"/>
    </source>
</evidence>